<keyword evidence="3" id="KW-0597">Phosphoprotein</keyword>
<dbReference type="InterPro" id="IPR037128">
    <property type="entry name" value="Quinolinate_PRibosylTase_N_sf"/>
</dbReference>
<dbReference type="SUPFAM" id="SSF51690">
    <property type="entry name" value="Nicotinate/Quinolinate PRTase C-terminal domain-like"/>
    <property type="match status" value="1"/>
</dbReference>
<accession>A0A0D5ZIR4</accession>
<dbReference type="GO" id="GO:0009435">
    <property type="term" value="P:NAD+ biosynthetic process"/>
    <property type="evidence" value="ECO:0007669"/>
    <property type="project" value="UniProtKB-UniPathway"/>
</dbReference>
<dbReference type="SUPFAM" id="SSF54675">
    <property type="entry name" value="Nicotinate/Quinolinate PRTase N-terminal domain-like"/>
    <property type="match status" value="1"/>
</dbReference>
<dbReference type="PANTHER" id="PTHR43202">
    <property type="entry name" value="NICOTINATE-NUCLEOTIDE PYROPHOSPHORYLASE"/>
    <property type="match status" value="1"/>
</dbReference>
<dbReference type="InterPro" id="IPR007229">
    <property type="entry name" value="Nic_PRibTrfase-Fam"/>
</dbReference>
<dbReference type="EMBL" id="CP011021">
    <property type="protein sequence ID" value="AKA49823.1"/>
    <property type="molecule type" value="Genomic_DNA"/>
</dbReference>
<evidence type="ECO:0000313" key="10">
    <source>
        <dbReference type="Proteomes" id="UP000032722"/>
    </source>
</evidence>
<evidence type="ECO:0000256" key="2">
    <source>
        <dbReference type="ARBA" id="ARBA00013236"/>
    </source>
</evidence>
<dbReference type="Gene3D" id="3.20.20.70">
    <property type="entry name" value="Aldolase class I"/>
    <property type="match status" value="1"/>
</dbReference>
<keyword evidence="4" id="KW-0436">Ligase</keyword>
<protein>
    <recommendedName>
        <fullName evidence="2">nicotinate phosphoribosyltransferase</fullName>
        <ecNumber evidence="2">6.3.4.21</ecNumber>
    </recommendedName>
</protein>
<organism evidence="10">
    <name type="scientific">Mycoplasmopsis gallinacea</name>
    <dbReference type="NCBI Taxonomy" id="29556"/>
    <lineage>
        <taxon>Bacteria</taxon>
        <taxon>Bacillati</taxon>
        <taxon>Mycoplasmatota</taxon>
        <taxon>Mycoplasmoidales</taxon>
        <taxon>Metamycoplasmataceae</taxon>
        <taxon>Mycoplasmopsis</taxon>
    </lineage>
</organism>
<dbReference type="InterPro" id="IPR022412">
    <property type="entry name" value="Quinolinate_PRibosylTrfase_N"/>
</dbReference>
<evidence type="ECO:0000256" key="3">
    <source>
        <dbReference type="ARBA" id="ARBA00022553"/>
    </source>
</evidence>
<dbReference type="InterPro" id="IPR053190">
    <property type="entry name" value="NAPRTase-like"/>
</dbReference>
<feature type="domain" description="Quinolinate phosphoribosyl transferase N-terminal" evidence="8">
    <location>
        <begin position="16"/>
        <end position="101"/>
    </location>
</feature>
<dbReference type="EC" id="6.3.4.21" evidence="2"/>
<dbReference type="InterPro" id="IPR036068">
    <property type="entry name" value="Nicotinate_pribotase-like_C"/>
</dbReference>
<evidence type="ECO:0000256" key="5">
    <source>
        <dbReference type="ARBA" id="ARBA00022642"/>
    </source>
</evidence>
<reference evidence="9 10" key="1">
    <citation type="journal article" date="2015" name="Genome Announc.">
        <title>Complete Genome Sequence of Mycoplasma meleagridis, a Possible Emerging Pathogen in Chickens.</title>
        <authorList>
            <person name="Abolnik C."/>
        </authorList>
    </citation>
    <scope>NUCLEOTIDE SEQUENCE [LARGE SCALE GENOMIC DNA]</scope>
    <source>
        <strain evidence="9 10">B2096 8B</strain>
    </source>
</reference>
<proteinExistence type="predicted"/>
<dbReference type="GO" id="GO:0004516">
    <property type="term" value="F:nicotinate phosphoribosyltransferase activity"/>
    <property type="evidence" value="ECO:0007669"/>
    <property type="project" value="UniProtKB-EC"/>
</dbReference>
<name>A0A0D5ZIR4_9BACT</name>
<dbReference type="HOGENOM" id="CLU_043773_1_0_14"/>
<comment type="catalytic activity">
    <reaction evidence="7">
        <text>5-phospho-alpha-D-ribose 1-diphosphate + nicotinate + ATP + H2O = nicotinate beta-D-ribonucleotide + ADP + phosphate + diphosphate</text>
        <dbReference type="Rhea" id="RHEA:36163"/>
        <dbReference type="ChEBI" id="CHEBI:15377"/>
        <dbReference type="ChEBI" id="CHEBI:30616"/>
        <dbReference type="ChEBI" id="CHEBI:32544"/>
        <dbReference type="ChEBI" id="CHEBI:33019"/>
        <dbReference type="ChEBI" id="CHEBI:43474"/>
        <dbReference type="ChEBI" id="CHEBI:57502"/>
        <dbReference type="ChEBI" id="CHEBI:58017"/>
        <dbReference type="ChEBI" id="CHEBI:456216"/>
        <dbReference type="EC" id="6.3.4.21"/>
    </reaction>
</comment>
<sequence>MKHEKTKYIASYFEKTKAILENEMPNNVIKLQFFQRKDDSMLAGMEEVLNLLEEVTDTSKYTIRYLKDGTIINNLDIVLELEGHYQDFGIWEGMIDGILARNTSIATNAYHCKKAANGKEIIFMGDRADHYINQENDGKAVAIGGLKTVSTQAQKAWTNLSDDESIFGSMPHVLIQGFGGDVVKATKAFAKHFPNHKLIALVDYHNDVITESLKVWKELGDKVWGIRIDTSKNMVDHMFDNDEEKHYGVNPEQVFRLRKALDEAGATKYKIVVSSGFNPEKIKLFESLKVPVDFYGVGQSIFKLNNSFSADATILNGEKEAKEGRFYRENPNLILYKK</sequence>
<dbReference type="AlphaFoldDB" id="A0A0D5ZIR4"/>
<evidence type="ECO:0000256" key="4">
    <source>
        <dbReference type="ARBA" id="ARBA00022598"/>
    </source>
</evidence>
<dbReference type="UniPathway" id="UPA00253">
    <property type="reaction ID" value="UER00457"/>
</dbReference>
<dbReference type="NCBIfam" id="NF005529">
    <property type="entry name" value="PRK07188.1"/>
    <property type="match status" value="1"/>
</dbReference>
<evidence type="ECO:0000256" key="6">
    <source>
        <dbReference type="ARBA" id="ARBA00047445"/>
    </source>
</evidence>
<evidence type="ECO:0000313" key="9">
    <source>
        <dbReference type="EMBL" id="AKA49823.1"/>
    </source>
</evidence>
<evidence type="ECO:0000256" key="1">
    <source>
        <dbReference type="ARBA" id="ARBA00004952"/>
    </source>
</evidence>
<keyword evidence="9" id="KW-0808">Transferase</keyword>
<dbReference type="PIRSF" id="PIRSF000484">
    <property type="entry name" value="NAPRT"/>
    <property type="match status" value="1"/>
</dbReference>
<comment type="catalytic activity">
    <reaction evidence="6">
        <text>nicotinate beta-D-ribonucleotide + CO2 + diphosphate = quinolinate + 5-phospho-alpha-D-ribose 1-diphosphate + 2 H(+)</text>
        <dbReference type="Rhea" id="RHEA:12733"/>
        <dbReference type="ChEBI" id="CHEBI:15378"/>
        <dbReference type="ChEBI" id="CHEBI:16526"/>
        <dbReference type="ChEBI" id="CHEBI:29959"/>
        <dbReference type="ChEBI" id="CHEBI:33019"/>
        <dbReference type="ChEBI" id="CHEBI:57502"/>
        <dbReference type="ChEBI" id="CHEBI:58017"/>
        <dbReference type="EC" id="2.4.2.19"/>
    </reaction>
</comment>
<dbReference type="GO" id="GO:0004514">
    <property type="term" value="F:nicotinate-nucleotide diphosphorylase (carboxylating) activity"/>
    <property type="evidence" value="ECO:0007669"/>
    <property type="project" value="UniProtKB-EC"/>
</dbReference>
<comment type="pathway">
    <text evidence="1">Cofactor biosynthesis; NAD(+) biosynthesis; nicotinate D-ribonucleotide from nicotinate: step 1/1.</text>
</comment>
<dbReference type="Proteomes" id="UP000032722">
    <property type="component" value="Chromosome"/>
</dbReference>
<dbReference type="KEGG" id="mgb:VO56_00855"/>
<evidence type="ECO:0000256" key="7">
    <source>
        <dbReference type="ARBA" id="ARBA00048668"/>
    </source>
</evidence>
<evidence type="ECO:0000259" key="8">
    <source>
        <dbReference type="Pfam" id="PF02749"/>
    </source>
</evidence>
<keyword evidence="5" id="KW-0662">Pyridine nucleotide biosynthesis</keyword>
<dbReference type="InterPro" id="IPR013785">
    <property type="entry name" value="Aldolase_TIM"/>
</dbReference>
<gene>
    <name evidence="9" type="ORF">VO56_00855</name>
</gene>
<dbReference type="PANTHER" id="PTHR43202:SF1">
    <property type="entry name" value="NICOTINATE PHOSPHORIBOSYLTRANSFERASE"/>
    <property type="match status" value="1"/>
</dbReference>
<dbReference type="Pfam" id="PF02749">
    <property type="entry name" value="QRPTase_N"/>
    <property type="match status" value="1"/>
</dbReference>
<dbReference type="PATRIC" id="fig|29556.3.peg.169"/>
<keyword evidence="9" id="KW-0328">Glycosyltransferase</keyword>
<dbReference type="Gene3D" id="3.90.1170.20">
    <property type="entry name" value="Quinolinate phosphoribosyl transferase, N-terminal domain"/>
    <property type="match status" value="1"/>
</dbReference>